<feature type="domain" description="Threonine/serine exporter-like N-terminal" evidence="7">
    <location>
        <begin position="22"/>
        <end position="265"/>
    </location>
</feature>
<comment type="subcellular location">
    <subcellularLocation>
        <location evidence="1">Membrane</location>
        <topology evidence="1">Multi-pass membrane protein</topology>
    </subcellularLocation>
</comment>
<dbReference type="RefSeq" id="WP_343787076.1">
    <property type="nucleotide sequence ID" value="NZ_BAAAEU010000003.1"/>
</dbReference>
<evidence type="ECO:0000259" key="7">
    <source>
        <dbReference type="Pfam" id="PF06738"/>
    </source>
</evidence>
<evidence type="ECO:0000259" key="8">
    <source>
        <dbReference type="Pfam" id="PF12821"/>
    </source>
</evidence>
<feature type="transmembrane region" description="Helical" evidence="6">
    <location>
        <begin position="394"/>
        <end position="414"/>
    </location>
</feature>
<dbReference type="EMBL" id="BAAAEU010000003">
    <property type="protein sequence ID" value="GAA0707499.1"/>
    <property type="molecule type" value="Genomic_DNA"/>
</dbReference>
<dbReference type="Proteomes" id="UP001501523">
    <property type="component" value="Unassembled WGS sequence"/>
</dbReference>
<keyword evidence="4 6" id="KW-0472">Membrane</keyword>
<feature type="transmembrane region" description="Helical" evidence="6">
    <location>
        <begin position="308"/>
        <end position="329"/>
    </location>
</feature>
<feature type="transmembrane region" description="Helical" evidence="6">
    <location>
        <begin position="284"/>
        <end position="301"/>
    </location>
</feature>
<evidence type="ECO:0000313" key="9">
    <source>
        <dbReference type="EMBL" id="GAA0707499.1"/>
    </source>
</evidence>
<dbReference type="PANTHER" id="PTHR31082">
    <property type="entry name" value="PHEROMONE-REGULATED MEMBRANE PROTEIN 10"/>
    <property type="match status" value="1"/>
</dbReference>
<comment type="similarity">
    <text evidence="5">Belongs to the ThrE exporter (TC 2.A.79) family.</text>
</comment>
<comment type="caution">
    <text evidence="9">The sequence shown here is derived from an EMBL/GenBank/DDBJ whole genome shotgun (WGS) entry which is preliminary data.</text>
</comment>
<feature type="transmembrane region" description="Helical" evidence="6">
    <location>
        <begin position="335"/>
        <end position="353"/>
    </location>
</feature>
<evidence type="ECO:0000256" key="3">
    <source>
        <dbReference type="ARBA" id="ARBA00022989"/>
    </source>
</evidence>
<feature type="transmembrane region" description="Helical" evidence="6">
    <location>
        <begin position="187"/>
        <end position="205"/>
    </location>
</feature>
<dbReference type="InterPro" id="IPR010619">
    <property type="entry name" value="ThrE-like_N"/>
</dbReference>
<proteinExistence type="inferred from homology"/>
<reference evidence="9 10" key="1">
    <citation type="journal article" date="2019" name="Int. J. Syst. Evol. Microbiol.">
        <title>The Global Catalogue of Microorganisms (GCM) 10K type strain sequencing project: providing services to taxonomists for standard genome sequencing and annotation.</title>
        <authorList>
            <consortium name="The Broad Institute Genomics Platform"/>
            <consortium name="The Broad Institute Genome Sequencing Center for Infectious Disease"/>
            <person name="Wu L."/>
            <person name="Ma J."/>
        </authorList>
    </citation>
    <scope>NUCLEOTIDE SEQUENCE [LARGE SCALE GENOMIC DNA]</scope>
    <source>
        <strain evidence="9 10">JCM 15421</strain>
    </source>
</reference>
<feature type="transmembrane region" description="Helical" evidence="6">
    <location>
        <begin position="365"/>
        <end position="382"/>
    </location>
</feature>
<evidence type="ECO:0000256" key="4">
    <source>
        <dbReference type="ARBA" id="ARBA00023136"/>
    </source>
</evidence>
<protein>
    <submittedName>
        <fullName evidence="9">Threonine/serine exporter family protein</fullName>
    </submittedName>
</protein>
<accession>A0ABN1ICT5</accession>
<organism evidence="9 10">
    <name type="scientific">Dokdonella soli</name>
    <dbReference type="NCBI Taxonomy" id="529810"/>
    <lineage>
        <taxon>Bacteria</taxon>
        <taxon>Pseudomonadati</taxon>
        <taxon>Pseudomonadota</taxon>
        <taxon>Gammaproteobacteria</taxon>
        <taxon>Lysobacterales</taxon>
        <taxon>Rhodanobacteraceae</taxon>
        <taxon>Dokdonella</taxon>
    </lineage>
</organism>
<feature type="transmembrane region" description="Helical" evidence="6">
    <location>
        <begin position="131"/>
        <end position="151"/>
    </location>
</feature>
<dbReference type="Pfam" id="PF06738">
    <property type="entry name" value="ThrE"/>
    <property type="match status" value="1"/>
</dbReference>
<keyword evidence="10" id="KW-1185">Reference proteome</keyword>
<dbReference type="PANTHER" id="PTHR31082:SF4">
    <property type="entry name" value="PHEROMONE-REGULATED MEMBRANE PROTEIN 10"/>
    <property type="match status" value="1"/>
</dbReference>
<evidence type="ECO:0000313" key="10">
    <source>
        <dbReference type="Proteomes" id="UP001501523"/>
    </source>
</evidence>
<name>A0ABN1ICT5_9GAMM</name>
<keyword evidence="3 6" id="KW-1133">Transmembrane helix</keyword>
<dbReference type="InterPro" id="IPR024528">
    <property type="entry name" value="ThrE_2"/>
</dbReference>
<evidence type="ECO:0000256" key="6">
    <source>
        <dbReference type="SAM" id="Phobius"/>
    </source>
</evidence>
<evidence type="ECO:0000256" key="1">
    <source>
        <dbReference type="ARBA" id="ARBA00004141"/>
    </source>
</evidence>
<feature type="transmembrane region" description="Helical" evidence="6">
    <location>
        <begin position="157"/>
        <end position="175"/>
    </location>
</feature>
<sequence>MGMDELKDRHGGESALQARIGFVVELAKRLHEYGTAAPRLEDVINLVSARLDLACNVLSTPTSIVMSFSDPAREDGLAEITQVVRLPPGEVNLKRLCQVDEIADRVIDGRLDLAAGRRRLREFGQARRSRAYNIGMVASYGVSAGSIAAILHTGWNGVTAATLIGLLIGLVYLAATGRPNLAAAAEALSALLATVIATAIAVYVAPLALRSVVIASLIVLMPGMTLTTAVRELSSQHLISGTARMMGAVATLLKLAFGTVIATQLCTLFGWVPGNGSEAGVPRWTEWIAVFAGGCAFAVLFGSPRRYVPVVVASVALGYVCAQLGGIYVTPAFGVFIGGLVIGAVSNVFARVMQRPGALVREPGIILLVPGSVGFRTLSSVFERDVMLGIDTAITLVTLLVAIVAGLLFGDLLVPPRRKL</sequence>
<feature type="transmembrane region" description="Helical" evidence="6">
    <location>
        <begin position="211"/>
        <end position="230"/>
    </location>
</feature>
<gene>
    <name evidence="9" type="ORF">GCM10009105_06290</name>
</gene>
<feature type="domain" description="Threonine/Serine exporter ThrE" evidence="8">
    <location>
        <begin position="288"/>
        <end position="411"/>
    </location>
</feature>
<evidence type="ECO:0000256" key="2">
    <source>
        <dbReference type="ARBA" id="ARBA00022692"/>
    </source>
</evidence>
<evidence type="ECO:0000256" key="5">
    <source>
        <dbReference type="ARBA" id="ARBA00034125"/>
    </source>
</evidence>
<dbReference type="Pfam" id="PF12821">
    <property type="entry name" value="ThrE_2"/>
    <property type="match status" value="1"/>
</dbReference>
<feature type="transmembrane region" description="Helical" evidence="6">
    <location>
        <begin position="251"/>
        <end position="272"/>
    </location>
</feature>
<keyword evidence="2 6" id="KW-0812">Transmembrane</keyword>
<dbReference type="InterPro" id="IPR051361">
    <property type="entry name" value="ThrE/Ser_Exporter"/>
</dbReference>